<accession>A0A919RKA4</accession>
<dbReference type="Proteomes" id="UP000606172">
    <property type="component" value="Unassembled WGS sequence"/>
</dbReference>
<dbReference type="RefSeq" id="WP_204028852.1">
    <property type="nucleotide sequence ID" value="NZ_BOOW01000029.1"/>
</dbReference>
<evidence type="ECO:0000313" key="1">
    <source>
        <dbReference type="EMBL" id="GII94400.1"/>
    </source>
</evidence>
<keyword evidence="2" id="KW-1185">Reference proteome</keyword>
<sequence length="279" mass="29456">MAAHIPSVPRTSGHSPNRALAKLIAVSGASRKALAARVNQHCQAMGKPAHYTHTSVTNWISGMTPRWPTPQAIAAALSERLGRPVSVAEIGMPQPATTSPEIGLDFPRELPRAIDTAAAWWILGDPVNRRAFNRLTFAAAAFATPSTRWLIQPTDTDAATLPSHAPGRRVGAADIAELHDAAEHSRHIDSKYGGGSSGSLLVAACLRDRAVPLLKGTYTDAVGRELFGATAQLGRLAGYSAWDVGDQAGAQRHYIQALRLARAAGDVPLGAYVLASMSL</sequence>
<name>A0A919RKA4_9ACTN</name>
<organism evidence="1 2">
    <name type="scientific">Sinosporangium siamense</name>
    <dbReference type="NCBI Taxonomy" id="1367973"/>
    <lineage>
        <taxon>Bacteria</taxon>
        <taxon>Bacillati</taxon>
        <taxon>Actinomycetota</taxon>
        <taxon>Actinomycetes</taxon>
        <taxon>Streptosporangiales</taxon>
        <taxon>Streptosporangiaceae</taxon>
        <taxon>Sinosporangium</taxon>
    </lineage>
</organism>
<comment type="caution">
    <text evidence="1">The sequence shown here is derived from an EMBL/GenBank/DDBJ whole genome shotgun (WGS) entry which is preliminary data.</text>
</comment>
<dbReference type="AlphaFoldDB" id="A0A919RKA4"/>
<protein>
    <submittedName>
        <fullName evidence="1">Uncharacterized protein</fullName>
    </submittedName>
</protein>
<gene>
    <name evidence="1" type="ORF">Ssi02_46310</name>
</gene>
<proteinExistence type="predicted"/>
<evidence type="ECO:0000313" key="2">
    <source>
        <dbReference type="Proteomes" id="UP000606172"/>
    </source>
</evidence>
<dbReference type="EMBL" id="BOOW01000029">
    <property type="protein sequence ID" value="GII94400.1"/>
    <property type="molecule type" value="Genomic_DNA"/>
</dbReference>
<reference evidence="1" key="1">
    <citation type="submission" date="2021-01" db="EMBL/GenBank/DDBJ databases">
        <title>Whole genome shotgun sequence of Sinosporangium siamense NBRC 109515.</title>
        <authorList>
            <person name="Komaki H."/>
            <person name="Tamura T."/>
        </authorList>
    </citation>
    <scope>NUCLEOTIDE SEQUENCE</scope>
    <source>
        <strain evidence="1">NBRC 109515</strain>
    </source>
</reference>